<dbReference type="Pfam" id="PF07361">
    <property type="entry name" value="Cytochrom_B562"/>
    <property type="match status" value="1"/>
</dbReference>
<keyword evidence="2 3" id="KW-0732">Signal</keyword>
<dbReference type="OrthoDB" id="6119894at2"/>
<dbReference type="GO" id="GO:0020037">
    <property type="term" value="F:heme binding"/>
    <property type="evidence" value="ECO:0007669"/>
    <property type="project" value="InterPro"/>
</dbReference>
<sequence>MKFILVVLLFSSFAVCSQPSELNRLMKKMGHEYKLAIKAQQQDVMITHLDKFIALVEQAKDQSFKKDKKAESIEGLNRTIGLAEKAKVLAKNAQSNRARQVLLEIDTLREEYHKLHEPPSIWQLLFGS</sequence>
<evidence type="ECO:0000313" key="4">
    <source>
        <dbReference type="EMBL" id="KID55739.1"/>
    </source>
</evidence>
<dbReference type="Proteomes" id="UP000031327">
    <property type="component" value="Unassembled WGS sequence"/>
</dbReference>
<evidence type="ECO:0008006" key="6">
    <source>
        <dbReference type="Google" id="ProtNLM"/>
    </source>
</evidence>
<dbReference type="InterPro" id="IPR009155">
    <property type="entry name" value="Cyt_b562"/>
</dbReference>
<dbReference type="RefSeq" id="WP_039610315.1">
    <property type="nucleotide sequence ID" value="NZ_JWIC01000007.1"/>
</dbReference>
<evidence type="ECO:0000313" key="5">
    <source>
        <dbReference type="Proteomes" id="UP000031327"/>
    </source>
</evidence>
<reference evidence="4 5" key="1">
    <citation type="submission" date="2014-12" db="EMBL/GenBank/DDBJ databases">
        <title>Draft Genome Sequence of Pseudoalteromonas luteoviolacea HI1.</title>
        <authorList>
            <person name="Asahina A.Y."/>
            <person name="Hadfield M.G."/>
        </authorList>
    </citation>
    <scope>NUCLEOTIDE SEQUENCE [LARGE SCALE GENOMIC DNA]</scope>
    <source>
        <strain evidence="4 5">HI1</strain>
    </source>
</reference>
<name>A0A0C1MFX2_9GAMM</name>
<protein>
    <recommendedName>
        <fullName evidence="6">Cytochrome b562 family protein</fullName>
    </recommendedName>
</protein>
<organism evidence="4 5">
    <name type="scientific">Pseudoalteromonas luteoviolacea</name>
    <dbReference type="NCBI Taxonomy" id="43657"/>
    <lineage>
        <taxon>Bacteria</taxon>
        <taxon>Pseudomonadati</taxon>
        <taxon>Pseudomonadota</taxon>
        <taxon>Gammaproteobacteria</taxon>
        <taxon>Alteromonadales</taxon>
        <taxon>Pseudoalteromonadaceae</taxon>
        <taxon>Pseudoalteromonas</taxon>
    </lineage>
</organism>
<gene>
    <name evidence="4" type="ORF">JF50_15355</name>
</gene>
<feature type="chain" id="PRO_5002135786" description="Cytochrome b562 family protein" evidence="3">
    <location>
        <begin position="18"/>
        <end position="128"/>
    </location>
</feature>
<comment type="similarity">
    <text evidence="1">Belongs to the cytochrome b562 family.</text>
</comment>
<comment type="caution">
    <text evidence="4">The sequence shown here is derived from an EMBL/GenBank/DDBJ whole genome shotgun (WGS) entry which is preliminary data.</text>
</comment>
<accession>A0A0C1MFX2</accession>
<evidence type="ECO:0000256" key="1">
    <source>
        <dbReference type="ARBA" id="ARBA00005523"/>
    </source>
</evidence>
<dbReference type="SUPFAM" id="SSF47175">
    <property type="entry name" value="Cytochromes"/>
    <property type="match status" value="1"/>
</dbReference>
<feature type="signal peptide" evidence="3">
    <location>
        <begin position="1"/>
        <end position="17"/>
    </location>
</feature>
<dbReference type="GO" id="GO:0009055">
    <property type="term" value="F:electron transfer activity"/>
    <property type="evidence" value="ECO:0007669"/>
    <property type="project" value="InterPro"/>
</dbReference>
<dbReference type="GO" id="GO:0022900">
    <property type="term" value="P:electron transport chain"/>
    <property type="evidence" value="ECO:0007669"/>
    <property type="project" value="InterPro"/>
</dbReference>
<evidence type="ECO:0000256" key="2">
    <source>
        <dbReference type="ARBA" id="ARBA00022729"/>
    </source>
</evidence>
<evidence type="ECO:0000256" key="3">
    <source>
        <dbReference type="SAM" id="SignalP"/>
    </source>
</evidence>
<dbReference type="Gene3D" id="1.20.120.10">
    <property type="entry name" value="Cytochrome c/b562"/>
    <property type="match status" value="1"/>
</dbReference>
<dbReference type="GO" id="GO:0005506">
    <property type="term" value="F:iron ion binding"/>
    <property type="evidence" value="ECO:0007669"/>
    <property type="project" value="InterPro"/>
</dbReference>
<proteinExistence type="inferred from homology"/>
<dbReference type="EMBL" id="JWIC01000007">
    <property type="protein sequence ID" value="KID55739.1"/>
    <property type="molecule type" value="Genomic_DNA"/>
</dbReference>
<dbReference type="AlphaFoldDB" id="A0A0C1MFX2"/>
<dbReference type="InterPro" id="IPR010980">
    <property type="entry name" value="Cyt_c/b562"/>
</dbReference>
<dbReference type="GO" id="GO:0042597">
    <property type="term" value="C:periplasmic space"/>
    <property type="evidence" value="ECO:0007669"/>
    <property type="project" value="InterPro"/>
</dbReference>